<accession>A0A4R6MGU5</accession>
<proteinExistence type="predicted"/>
<dbReference type="OrthoDB" id="5741786at2"/>
<evidence type="ECO:0000256" key="1">
    <source>
        <dbReference type="SAM" id="SignalP"/>
    </source>
</evidence>
<dbReference type="AlphaFoldDB" id="A0A4R6MGU5"/>
<organism evidence="2 3">
    <name type="scientific">Marinomonas balearica</name>
    <dbReference type="NCBI Taxonomy" id="491947"/>
    <lineage>
        <taxon>Bacteria</taxon>
        <taxon>Pseudomonadati</taxon>
        <taxon>Pseudomonadota</taxon>
        <taxon>Gammaproteobacteria</taxon>
        <taxon>Oceanospirillales</taxon>
        <taxon>Oceanospirillaceae</taxon>
        <taxon>Marinomonas</taxon>
    </lineage>
</organism>
<dbReference type="RefSeq" id="WP_133502850.1">
    <property type="nucleotide sequence ID" value="NZ_SNXC01000009.1"/>
</dbReference>
<gene>
    <name evidence="2" type="ORF">DFP79_1050</name>
</gene>
<evidence type="ECO:0000313" key="2">
    <source>
        <dbReference type="EMBL" id="TDP00031.1"/>
    </source>
</evidence>
<keyword evidence="3" id="KW-1185">Reference proteome</keyword>
<dbReference type="EMBL" id="SNXC01000009">
    <property type="protein sequence ID" value="TDP00031.1"/>
    <property type="molecule type" value="Genomic_DNA"/>
</dbReference>
<keyword evidence="1" id="KW-0732">Signal</keyword>
<dbReference type="Pfam" id="PF16234">
    <property type="entry name" value="DUF4892"/>
    <property type="match status" value="1"/>
</dbReference>
<protein>
    <submittedName>
        <fullName evidence="2">Uncharacterized protein DUF4892</fullName>
    </submittedName>
</protein>
<comment type="caution">
    <text evidence="2">The sequence shown here is derived from an EMBL/GenBank/DDBJ whole genome shotgun (WGS) entry which is preliminary data.</text>
</comment>
<reference evidence="2 3" key="1">
    <citation type="submission" date="2019-03" db="EMBL/GenBank/DDBJ databases">
        <title>Genomic Encyclopedia of Type Strains, Phase III (KMG-III): the genomes of soil and plant-associated and newly described type strains.</title>
        <authorList>
            <person name="Whitman W."/>
        </authorList>
    </citation>
    <scope>NUCLEOTIDE SEQUENCE [LARGE SCALE GENOMIC DNA]</scope>
    <source>
        <strain evidence="2 3">CECT 7378</strain>
    </source>
</reference>
<dbReference type="InterPro" id="IPR032608">
    <property type="entry name" value="DUF4892"/>
</dbReference>
<name>A0A4R6MGU5_9GAMM</name>
<feature type="chain" id="PRO_5020731976" evidence="1">
    <location>
        <begin position="24"/>
        <end position="267"/>
    </location>
</feature>
<feature type="signal peptide" evidence="1">
    <location>
        <begin position="1"/>
        <end position="23"/>
    </location>
</feature>
<dbReference type="Proteomes" id="UP000294656">
    <property type="component" value="Unassembled WGS sequence"/>
</dbReference>
<evidence type="ECO:0000313" key="3">
    <source>
        <dbReference type="Proteomes" id="UP000294656"/>
    </source>
</evidence>
<sequence length="267" mass="29757">MNRHYVAKLVVGCGLVWSSLAHALISDIEPYRGAKLIKSVPMVEVDTEIPLSKIQRVGRGWEPKEVFRLTGNVQENLYKIGRNVPLEDVIEHYRSALLALAGVKVEFQCQSRDCGSSNAWANDFFKDYLLYGPDGKQFLMAVSEESGAYQVLYINRRGAGDIMVRLDEIVPNQEKQLDLEIVAQMSASDQPRIRRFLTELSAGDQVIGFVTSAATTDKTALSVGDDTIESILAGLNERQKEKVTFVNIANLGRVTLGDNRVVFIYSR</sequence>